<dbReference type="PROSITE" id="PS51186">
    <property type="entry name" value="GNAT"/>
    <property type="match status" value="1"/>
</dbReference>
<dbReference type="CDD" id="cd04301">
    <property type="entry name" value="NAT_SF"/>
    <property type="match status" value="1"/>
</dbReference>
<gene>
    <name evidence="3" type="ORF">Lepil_3086</name>
</gene>
<dbReference type="PANTHER" id="PTHR13947:SF37">
    <property type="entry name" value="LD18367P"/>
    <property type="match status" value="1"/>
</dbReference>
<accession>H2CEY5</accession>
<organism evidence="3 4">
    <name type="scientific">Leptonema illini DSM 21528</name>
    <dbReference type="NCBI Taxonomy" id="929563"/>
    <lineage>
        <taxon>Bacteria</taxon>
        <taxon>Pseudomonadati</taxon>
        <taxon>Spirochaetota</taxon>
        <taxon>Spirochaetia</taxon>
        <taxon>Leptospirales</taxon>
        <taxon>Leptospiraceae</taxon>
        <taxon>Leptonema</taxon>
    </lineage>
</organism>
<dbReference type="GO" id="GO:0008080">
    <property type="term" value="F:N-acetyltransferase activity"/>
    <property type="evidence" value="ECO:0007669"/>
    <property type="project" value="InterPro"/>
</dbReference>
<dbReference type="PANTHER" id="PTHR13947">
    <property type="entry name" value="GNAT FAMILY N-ACETYLTRANSFERASE"/>
    <property type="match status" value="1"/>
</dbReference>
<proteinExistence type="predicted"/>
<dbReference type="Pfam" id="PF00583">
    <property type="entry name" value="Acetyltransf_1"/>
    <property type="match status" value="1"/>
</dbReference>
<keyword evidence="4" id="KW-1185">Reference proteome</keyword>
<dbReference type="InterPro" id="IPR050769">
    <property type="entry name" value="NAT_camello-type"/>
</dbReference>
<name>H2CEY5_9LEPT</name>
<evidence type="ECO:0000313" key="3">
    <source>
        <dbReference type="EMBL" id="EHQ07749.1"/>
    </source>
</evidence>
<dbReference type="Proteomes" id="UP000005737">
    <property type="component" value="Unassembled WGS sequence"/>
</dbReference>
<dbReference type="InterPro" id="IPR016181">
    <property type="entry name" value="Acyl_CoA_acyltransferase"/>
</dbReference>
<evidence type="ECO:0000259" key="2">
    <source>
        <dbReference type="PROSITE" id="PS51186"/>
    </source>
</evidence>
<evidence type="ECO:0000256" key="1">
    <source>
        <dbReference type="ARBA" id="ARBA00022679"/>
    </source>
</evidence>
<dbReference type="InterPro" id="IPR000182">
    <property type="entry name" value="GNAT_dom"/>
</dbReference>
<dbReference type="EMBL" id="JH597773">
    <property type="protein sequence ID" value="EHQ07749.1"/>
    <property type="molecule type" value="Genomic_DNA"/>
</dbReference>
<dbReference type="STRING" id="183.GCA_002009735_03104"/>
<sequence>MTPDGSVACNSMKIIETKEYSDPSLFDLFLLADPSRAMIERYIREGHTFVGMHEDRVIAAIVLSFTASDVVEIKNVAVLPEQQGKGIGSLLIRFAIEWAQKNGSRSIVIGTGNSSLTQLSLYQKLGFRMDHIIKDFFTDNYAEPIVENGLLCRDMVVLTRDLQQANVPMTMIP</sequence>
<dbReference type="SUPFAM" id="SSF55729">
    <property type="entry name" value="Acyl-CoA N-acyltransferases (Nat)"/>
    <property type="match status" value="1"/>
</dbReference>
<dbReference type="AlphaFoldDB" id="H2CEY5"/>
<evidence type="ECO:0000313" key="4">
    <source>
        <dbReference type="Proteomes" id="UP000005737"/>
    </source>
</evidence>
<keyword evidence="1 3" id="KW-0808">Transferase</keyword>
<reference evidence="3 4" key="1">
    <citation type="submission" date="2011-10" db="EMBL/GenBank/DDBJ databases">
        <title>The Improved High-Quality Draft genome of Leptonema illini DSM 21528.</title>
        <authorList>
            <consortium name="US DOE Joint Genome Institute (JGI-PGF)"/>
            <person name="Lucas S."/>
            <person name="Copeland A."/>
            <person name="Lapidus A."/>
            <person name="Glavina del Rio T."/>
            <person name="Dalin E."/>
            <person name="Tice H."/>
            <person name="Bruce D."/>
            <person name="Goodwin L."/>
            <person name="Pitluck S."/>
            <person name="Peters L."/>
            <person name="Mikhailova N."/>
            <person name="Held B."/>
            <person name="Kyrpides N."/>
            <person name="Mavromatis K."/>
            <person name="Ivanova N."/>
            <person name="Markowitz V."/>
            <person name="Cheng J.-F."/>
            <person name="Hugenholtz P."/>
            <person name="Woyke T."/>
            <person name="Wu D."/>
            <person name="Gronow S."/>
            <person name="Wellnitz S."/>
            <person name="Brambilla E.-M."/>
            <person name="Klenk H.-P."/>
            <person name="Eisen J.A."/>
        </authorList>
    </citation>
    <scope>NUCLEOTIDE SEQUENCE [LARGE SCALE GENOMIC DNA]</scope>
    <source>
        <strain evidence="3 4">DSM 21528</strain>
    </source>
</reference>
<feature type="domain" description="N-acetyltransferase" evidence="2">
    <location>
        <begin position="12"/>
        <end position="163"/>
    </location>
</feature>
<dbReference type="HOGENOM" id="CLU_108859_2_1_12"/>
<protein>
    <submittedName>
        <fullName evidence="3">GCN5-related N-acetyltransferase</fullName>
    </submittedName>
</protein>
<dbReference type="Gene3D" id="3.40.630.30">
    <property type="match status" value="1"/>
</dbReference>